<dbReference type="InterPro" id="IPR010730">
    <property type="entry name" value="HET"/>
</dbReference>
<dbReference type="Pfam" id="PF06985">
    <property type="entry name" value="HET"/>
    <property type="match status" value="1"/>
</dbReference>
<dbReference type="PANTHER" id="PTHR24148:SF82">
    <property type="entry name" value="HETEROKARYON INCOMPATIBILITY DOMAIN-CONTAINING PROTEIN"/>
    <property type="match status" value="1"/>
</dbReference>
<keyword evidence="3" id="KW-1185">Reference proteome</keyword>
<evidence type="ECO:0000313" key="3">
    <source>
        <dbReference type="Proteomes" id="UP000504638"/>
    </source>
</evidence>
<reference evidence="4" key="3">
    <citation type="submission" date="2025-04" db="UniProtKB">
        <authorList>
            <consortium name="RefSeq"/>
        </authorList>
    </citation>
    <scope>IDENTIFICATION</scope>
    <source>
        <strain evidence="4">CBS 781.70</strain>
    </source>
</reference>
<evidence type="ECO:0000259" key="1">
    <source>
        <dbReference type="Pfam" id="PF06985"/>
    </source>
</evidence>
<protein>
    <recommendedName>
        <fullName evidence="1">Heterokaryon incompatibility domain-containing protein</fullName>
    </recommendedName>
</protein>
<dbReference type="AlphaFoldDB" id="A0A6G1GC43"/>
<accession>A0A6G1GC43</accession>
<gene>
    <name evidence="2 4" type="ORF">P152DRAFT_390922</name>
</gene>
<evidence type="ECO:0000313" key="2">
    <source>
        <dbReference type="EMBL" id="KAF1815657.1"/>
    </source>
</evidence>
<organism evidence="2">
    <name type="scientific">Eremomyces bilateralis CBS 781.70</name>
    <dbReference type="NCBI Taxonomy" id="1392243"/>
    <lineage>
        <taxon>Eukaryota</taxon>
        <taxon>Fungi</taxon>
        <taxon>Dikarya</taxon>
        <taxon>Ascomycota</taxon>
        <taxon>Pezizomycotina</taxon>
        <taxon>Dothideomycetes</taxon>
        <taxon>Dothideomycetes incertae sedis</taxon>
        <taxon>Eremomycetales</taxon>
        <taxon>Eremomycetaceae</taxon>
        <taxon>Eremomyces</taxon>
    </lineage>
</organism>
<dbReference type="Proteomes" id="UP000504638">
    <property type="component" value="Unplaced"/>
</dbReference>
<sequence length="430" mass="49359">MDFPSTPNQNDDDTLYTPLHPNEIRLLKLLPGPWGMPICCELSHVPLSNKPAYKALSYAWGSRRLVEPVFLNETPRLVTKNLYTALSRLRSENEPVTIWVDALCIDQANIDERATQVAMMRSIFAKTDEVIVHLDIPNQHLRNHRRLSRTPRPESFFRMSDSDDALLEKFMGRFKVSGDGCLRSQRSQVDVGTQVFCLIRLVASGRLHELISAVADHPDGSLPSMLSDLFENLRYMLRCRWWNRVWIIQEVVVPERVMVFYGGAIAPWDMLVSAAKAWLPDDSRNSDPPSIPREYSLVLDYFAKQILGIEKMRRQWRFTNQTTLLRLLRQFSDREASDDRDKVYALLGLVTQSLSLPNGHILLPDYSLDIKSVFINASLSIVRTTRSLSVIVVDSARKYRQDLPSWAADWTAPADDAERKRAEKIERYDA</sequence>
<reference evidence="2 4" key="1">
    <citation type="submission" date="2020-01" db="EMBL/GenBank/DDBJ databases">
        <authorList>
            <consortium name="DOE Joint Genome Institute"/>
            <person name="Haridas S."/>
            <person name="Albert R."/>
            <person name="Binder M."/>
            <person name="Bloem J."/>
            <person name="Labutti K."/>
            <person name="Salamov A."/>
            <person name="Andreopoulos B."/>
            <person name="Baker S.E."/>
            <person name="Barry K."/>
            <person name="Bills G."/>
            <person name="Bluhm B.H."/>
            <person name="Cannon C."/>
            <person name="Castanera R."/>
            <person name="Culley D.E."/>
            <person name="Daum C."/>
            <person name="Ezra D."/>
            <person name="Gonzalez J.B."/>
            <person name="Henrissat B."/>
            <person name="Kuo A."/>
            <person name="Liang C."/>
            <person name="Lipzen A."/>
            <person name="Lutzoni F."/>
            <person name="Magnuson J."/>
            <person name="Mondo S."/>
            <person name="Nolan M."/>
            <person name="Ohm R."/>
            <person name="Pangilinan J."/>
            <person name="Park H.-J."/>
            <person name="Ramirez L."/>
            <person name="Alfaro M."/>
            <person name="Sun H."/>
            <person name="Tritt A."/>
            <person name="Yoshinaga Y."/>
            <person name="Zwiers L.-H."/>
            <person name="Turgeon B.G."/>
            <person name="Goodwin S.B."/>
            <person name="Spatafora J.W."/>
            <person name="Crous P.W."/>
            <person name="Grigoriev I.V."/>
        </authorList>
    </citation>
    <scope>NUCLEOTIDE SEQUENCE</scope>
    <source>
        <strain evidence="2 4">CBS 781.70</strain>
    </source>
</reference>
<name>A0A6G1GC43_9PEZI</name>
<feature type="domain" description="Heterokaryon incompatibility" evidence="1">
    <location>
        <begin position="53"/>
        <end position="250"/>
    </location>
</feature>
<feature type="non-terminal residue" evidence="2">
    <location>
        <position position="430"/>
    </location>
</feature>
<reference evidence="4" key="2">
    <citation type="submission" date="2020-04" db="EMBL/GenBank/DDBJ databases">
        <authorList>
            <consortium name="NCBI Genome Project"/>
        </authorList>
    </citation>
    <scope>NUCLEOTIDE SEQUENCE</scope>
    <source>
        <strain evidence="4">CBS 781.70</strain>
    </source>
</reference>
<dbReference type="OrthoDB" id="3557394at2759"/>
<evidence type="ECO:0000313" key="4">
    <source>
        <dbReference type="RefSeq" id="XP_033537288.1"/>
    </source>
</evidence>
<dbReference type="PANTHER" id="PTHR24148">
    <property type="entry name" value="ANKYRIN REPEAT DOMAIN-CONTAINING PROTEIN 39 HOMOLOG-RELATED"/>
    <property type="match status" value="1"/>
</dbReference>
<dbReference type="RefSeq" id="XP_033537288.1">
    <property type="nucleotide sequence ID" value="XM_033676065.1"/>
</dbReference>
<dbReference type="EMBL" id="ML975151">
    <property type="protein sequence ID" value="KAF1815657.1"/>
    <property type="molecule type" value="Genomic_DNA"/>
</dbReference>
<dbReference type="GeneID" id="54416635"/>
<dbReference type="InterPro" id="IPR052895">
    <property type="entry name" value="HetReg/Transcr_Mod"/>
</dbReference>
<proteinExistence type="predicted"/>